<dbReference type="Gene3D" id="3.50.50.60">
    <property type="entry name" value="FAD/NAD(P)-binding domain"/>
    <property type="match status" value="1"/>
</dbReference>
<protein>
    <submittedName>
        <fullName evidence="1">NAD(P)-binding protein</fullName>
    </submittedName>
</protein>
<dbReference type="Proteomes" id="UP000559860">
    <property type="component" value="Unassembled WGS sequence"/>
</dbReference>
<proteinExistence type="predicted"/>
<dbReference type="SUPFAM" id="SSF51905">
    <property type="entry name" value="FAD/NAD(P)-binding domain"/>
    <property type="match status" value="1"/>
</dbReference>
<comment type="caution">
    <text evidence="1">The sequence shown here is derived from an EMBL/GenBank/DDBJ whole genome shotgun (WGS) entry which is preliminary data.</text>
</comment>
<gene>
    <name evidence="1" type="ORF">HLH36_18455</name>
</gene>
<sequence>MDRALGMACDIPRADYSDGRTERDSHYPPSLTGMRGSGYTRAYCPGHALRNGHLTDNLPQAQQVDQTYDLIVVGGGISGLSAAWFYRRKYGKDARILVLDNHDDFGGHAKRNEFTHNGDTRIANGGTFNLYSPQTEAQNLIFDVCGIDVEKLAKTTVSRRFYEQMGMGQAVFFDRQTFGQDVLLKDPAPWTDFTFLYDPTTPPDSAARWERFMRDAPLPERAKRDLFRLYHDRTDYLPGLSPDEKLKKLALMSYRDYLLDVVGCDPMVCTYLRDRSFGSGRGLDATTALAAHQRFSFPGFDGLGLPEARPHGHGGAEYHFPEGNATIPRMIVRDLIPGALECDGLSDALVRRVNYDLLDHERNNVRIRLNSTAINVRNQEDGVTVSYIRDGDLFSVRARSCVLACWFHVIPYLCPDMPPEQRDALHYNVHTPNLWVNVWLRNWKAFQKAGACLMNAPGSYYASIILEPPVSVGGYQHSASPDQPAHVSLLRGYGAPGLPIKDQFRAGRIDMYETSFETYERELRMQFNAALGPYGFDAAHDILGITVNRWGHGYSYWYSSLFDDFLRNGSEPPHLRARRKFGRITIANTDSGGTDSTALAIDMAWRAINEIEEAKGTMP</sequence>
<dbReference type="InterPro" id="IPR036188">
    <property type="entry name" value="FAD/NAD-bd_sf"/>
</dbReference>
<dbReference type="AlphaFoldDB" id="A0A7W4IWE6"/>
<keyword evidence="2" id="KW-1185">Reference proteome</keyword>
<evidence type="ECO:0000313" key="2">
    <source>
        <dbReference type="Proteomes" id="UP000559860"/>
    </source>
</evidence>
<name>A0A7W4IWE6_9PROT</name>
<evidence type="ECO:0000313" key="1">
    <source>
        <dbReference type="EMBL" id="MBB2170300.1"/>
    </source>
</evidence>
<organism evidence="1 2">
    <name type="scientific">Gluconacetobacter aggeris</name>
    <dbReference type="NCBI Taxonomy" id="1286186"/>
    <lineage>
        <taxon>Bacteria</taxon>
        <taxon>Pseudomonadati</taxon>
        <taxon>Pseudomonadota</taxon>
        <taxon>Alphaproteobacteria</taxon>
        <taxon>Acetobacterales</taxon>
        <taxon>Acetobacteraceae</taxon>
        <taxon>Gluconacetobacter</taxon>
    </lineage>
</organism>
<reference evidence="1 2" key="1">
    <citation type="submission" date="2020-04" db="EMBL/GenBank/DDBJ databases">
        <title>Description of novel Gluconacetobacter.</title>
        <authorList>
            <person name="Sombolestani A."/>
        </authorList>
    </citation>
    <scope>NUCLEOTIDE SEQUENCE [LARGE SCALE GENOMIC DNA]</scope>
    <source>
        <strain evidence="1 2">LMG 27801</strain>
    </source>
</reference>
<dbReference type="EMBL" id="JABEQD010000021">
    <property type="protein sequence ID" value="MBB2170300.1"/>
    <property type="molecule type" value="Genomic_DNA"/>
</dbReference>
<dbReference type="Pfam" id="PF13450">
    <property type="entry name" value="NAD_binding_8"/>
    <property type="match status" value="1"/>
</dbReference>
<accession>A0A7W4IWE6</accession>